<dbReference type="eggNOG" id="COG3941">
    <property type="taxonomic scope" value="Bacteria"/>
</dbReference>
<sequence>MAKNINVLLSLKDQFTKPLQNATASTTGMNRALQKAERQMKKFGNAVKAGFKKTAKYAAIGVGAITAATGLFIKQSLDAAKDKLKADKMLETSMKRNNIFSEERMAALKSEASALQDLGVVGDDVTLAGAGQLSMYKLNYEQIKKTMPVLSDMVAKEKGLNGTQEDAIAMADVIGKAMAGKVKGLQKYGVQLSAAEEKAFKTMKAEQKLDFIVNKVNASIGGTAKALRETDEGKIAAAKGAFGDMQAELGKKLMPYLGRLAEWFHGKIPQIQALVLRTADTVEQMIMKAEPYLIQIKDLIGSLWDKAGPALKEFGGILLDGANEAIEIAQSIINNWDRISPVVYTLVGALGAYKLIMFLSVGYTYAMIGALKIKAVWDALQIARANGMTTAQWALNAAMNANPIGFVVAAIALLVGGIWLCIKNFDCIKEKALSLWNMLDNNPIGRLIKWFLKFGNPIAATINLFLTLKEAIYENWDAITNFFMKALDMILHPIDTAKKAIGGLIDKFKFWNDTDPKDKKFNIVENKTSTSTTKTLGRKALGTSYFKGGATRINEGGRTETAVLPAGTKILSHEQSKILSSRGNQKIEVHVHISGNLIGEKEHMERYAEYTGKKVLAALGNM</sequence>
<accession>A0A162J0D8</accession>
<dbReference type="EMBL" id="LVEA01000029">
    <property type="protein sequence ID" value="KYL04807.1"/>
    <property type="molecule type" value="Genomic_DNA"/>
</dbReference>
<comment type="caution">
    <text evidence="1">The sequence shown here is derived from an EMBL/GenBank/DDBJ whole genome shotgun (WGS) entry which is preliminary data.</text>
</comment>
<evidence type="ECO:0000313" key="1">
    <source>
        <dbReference type="EMBL" id="KYL04807.1"/>
    </source>
</evidence>
<protein>
    <submittedName>
        <fullName evidence="1">Uncharacterized protein</fullName>
    </submittedName>
</protein>
<dbReference type="KEGG" id="fnf:BSQ88_07940"/>
<organism evidence="1 2">
    <name type="scientific">Fusobacterium necrophorum subsp. funduliforme</name>
    <dbReference type="NCBI Taxonomy" id="143387"/>
    <lineage>
        <taxon>Bacteria</taxon>
        <taxon>Fusobacteriati</taxon>
        <taxon>Fusobacteriota</taxon>
        <taxon>Fusobacteriia</taxon>
        <taxon>Fusobacteriales</taxon>
        <taxon>Fusobacteriaceae</taxon>
        <taxon>Fusobacterium</taxon>
    </lineage>
</organism>
<dbReference type="RefSeq" id="WP_005957860.1">
    <property type="nucleotide sequence ID" value="NZ_CAXOUE010000018.1"/>
</dbReference>
<proteinExistence type="predicted"/>
<reference evidence="1 2" key="1">
    <citation type="submission" date="2016-03" db="EMBL/GenBank/DDBJ databases">
        <title>Comparative genomics of human isolates of Fusobacterium necrophorum.</title>
        <authorList>
            <person name="Jensen A."/>
            <person name="Bank S."/>
            <person name="Andersen P.S."/>
            <person name="Kristensen L.H."/>
            <person name="Prag J."/>
        </authorList>
    </citation>
    <scope>NUCLEOTIDE SEQUENCE [LARGE SCALE GENOMIC DNA]</scope>
    <source>
        <strain evidence="1 2">LS_1264</strain>
    </source>
</reference>
<dbReference type="GeneID" id="75076356"/>
<dbReference type="AlphaFoldDB" id="A0A162J0D8"/>
<dbReference type="Proteomes" id="UP000075816">
    <property type="component" value="Unassembled WGS sequence"/>
</dbReference>
<evidence type="ECO:0000313" key="2">
    <source>
        <dbReference type="Proteomes" id="UP000075816"/>
    </source>
</evidence>
<name>A0A162J0D8_9FUSO</name>
<gene>
    <name evidence="1" type="ORF">A2J07_10460</name>
</gene>